<reference evidence="1" key="1">
    <citation type="submission" date="2024-02" db="EMBL/GenBank/DDBJ databases">
        <authorList>
            <consortium name="ELIXIR-Norway"/>
            <consortium name="Elixir Norway"/>
        </authorList>
    </citation>
    <scope>NUCLEOTIDE SEQUENCE</scope>
</reference>
<dbReference type="Proteomes" id="UP001497512">
    <property type="component" value="Chromosome 2"/>
</dbReference>
<dbReference type="EMBL" id="OZ019894">
    <property type="protein sequence ID" value="CAK9215083.1"/>
    <property type="molecule type" value="Genomic_DNA"/>
</dbReference>
<sequence length="208" mass="23496">MVHSQFKMHDILDCDLVRRLIELFDKQIHGVDLLLGFLGGPFHNCLNRRNVIVNVAIIEQLFIIAEENIANDCVDNVNRNDEFNRVCDQVHVLVQSVDAFHLALEVLCFVLVRQRLAGGPRLGVLFQMATIVEGSERLREIFDGQGRFSLIAQTIANLHTIPTFVDAKKASHDHISFGILGDDLKAEVQGVLRMEWGRLHGCTDEQKC</sequence>
<evidence type="ECO:0000313" key="2">
    <source>
        <dbReference type="Proteomes" id="UP001497512"/>
    </source>
</evidence>
<name>A0ABP0U937_9BRYO</name>
<proteinExistence type="predicted"/>
<accession>A0ABP0U937</accession>
<organism evidence="1 2">
    <name type="scientific">Sphagnum troendelagicum</name>
    <dbReference type="NCBI Taxonomy" id="128251"/>
    <lineage>
        <taxon>Eukaryota</taxon>
        <taxon>Viridiplantae</taxon>
        <taxon>Streptophyta</taxon>
        <taxon>Embryophyta</taxon>
        <taxon>Bryophyta</taxon>
        <taxon>Sphagnophytina</taxon>
        <taxon>Sphagnopsida</taxon>
        <taxon>Sphagnales</taxon>
        <taxon>Sphagnaceae</taxon>
        <taxon>Sphagnum</taxon>
    </lineage>
</organism>
<keyword evidence="2" id="KW-1185">Reference proteome</keyword>
<gene>
    <name evidence="1" type="ORF">CSSPTR1EN2_LOCUS12554</name>
</gene>
<evidence type="ECO:0000313" key="1">
    <source>
        <dbReference type="EMBL" id="CAK9215083.1"/>
    </source>
</evidence>
<protein>
    <submittedName>
        <fullName evidence="1">Uncharacterized protein</fullName>
    </submittedName>
</protein>